<keyword evidence="2" id="KW-1185">Reference proteome</keyword>
<dbReference type="EMBL" id="JBBEUB010000002">
    <property type="protein sequence ID" value="MEJ2902785.1"/>
    <property type="molecule type" value="Genomic_DNA"/>
</dbReference>
<sequence>MKTTITKTLSALALIAALSSCDKKSDREVIPENPGNYVLAVTPTAIAGVADYLLTASSLDEGSASIIGNGVEQDGTYRYYVTLGNKFFSMLYGQGSPGAVTVYDVKNGKLNKLNDFTAATVQAFAPVNDDILMVKVSRSFAAAGSSTLHTWYIVNSNTNKQTSEGTIDALQPAGNGEIAHFSWIKQVGNKVFAPFFSIKGRTFETDFPDYAGIAVYSYPGMQYEKTIKDTRTSFIGRYFTDGLGQVENGDVYAFSSSVAVNGGALTSTKPSSITRIKAGTTEFDQSYLMNFETASNGYVITNWLYIGQNKFIANMEPKATKGAYVTGKTLAVVDVVNQTVSAVTGFPEPATIVDVTDNNYSPKDGKTGYIGVNLKDGTTWVYKIDASTSKATRGLKVEGGLITAIQHLQ</sequence>
<organism evidence="1 2">
    <name type="scientific">Pedobacter panaciterrae</name>
    <dbReference type="NCBI Taxonomy" id="363849"/>
    <lineage>
        <taxon>Bacteria</taxon>
        <taxon>Pseudomonadati</taxon>
        <taxon>Bacteroidota</taxon>
        <taxon>Sphingobacteriia</taxon>
        <taxon>Sphingobacteriales</taxon>
        <taxon>Sphingobacteriaceae</taxon>
        <taxon>Pedobacter</taxon>
    </lineage>
</organism>
<comment type="caution">
    <text evidence="1">The sequence shown here is derived from an EMBL/GenBank/DDBJ whole genome shotgun (WGS) entry which is preliminary data.</text>
</comment>
<dbReference type="Proteomes" id="UP001378956">
    <property type="component" value="Unassembled WGS sequence"/>
</dbReference>
<dbReference type="PROSITE" id="PS51257">
    <property type="entry name" value="PROKAR_LIPOPROTEIN"/>
    <property type="match status" value="1"/>
</dbReference>
<gene>
    <name evidence="1" type="ORF">WAE58_10135</name>
</gene>
<evidence type="ECO:0000313" key="1">
    <source>
        <dbReference type="EMBL" id="MEJ2902785.1"/>
    </source>
</evidence>
<name>A0ABU8NMT5_9SPHI</name>
<protein>
    <submittedName>
        <fullName evidence="1">DUF4374 domain-containing protein</fullName>
    </submittedName>
</protein>
<dbReference type="SUPFAM" id="SSF82171">
    <property type="entry name" value="DPP6 N-terminal domain-like"/>
    <property type="match status" value="1"/>
</dbReference>
<proteinExistence type="predicted"/>
<dbReference type="RefSeq" id="WP_288879449.1">
    <property type="nucleotide sequence ID" value="NZ_CBFGNQ010000022.1"/>
</dbReference>
<accession>A0ABU8NMT5</accession>
<dbReference type="InterPro" id="IPR025401">
    <property type="entry name" value="DUF4374"/>
</dbReference>
<evidence type="ECO:0000313" key="2">
    <source>
        <dbReference type="Proteomes" id="UP001378956"/>
    </source>
</evidence>
<dbReference type="Pfam" id="PF14298">
    <property type="entry name" value="DUF4374"/>
    <property type="match status" value="1"/>
</dbReference>
<reference evidence="1 2" key="1">
    <citation type="submission" date="2024-03" db="EMBL/GenBank/DDBJ databases">
        <title>Sequence of Lycoming College Course Isolates.</title>
        <authorList>
            <person name="Plotts O."/>
            <person name="Newman J."/>
        </authorList>
    </citation>
    <scope>NUCLEOTIDE SEQUENCE [LARGE SCALE GENOMIC DNA]</scope>
    <source>
        <strain evidence="1 2">CJB-3</strain>
    </source>
</reference>